<dbReference type="Proteomes" id="UP001604277">
    <property type="component" value="Unassembled WGS sequence"/>
</dbReference>
<dbReference type="EMBL" id="JBFOLJ010000003">
    <property type="protein sequence ID" value="KAL2549565.1"/>
    <property type="molecule type" value="Genomic_DNA"/>
</dbReference>
<dbReference type="InterPro" id="IPR044554">
    <property type="entry name" value="ANAPC2"/>
</dbReference>
<organism evidence="1 2">
    <name type="scientific">Forsythia ovata</name>
    <dbReference type="NCBI Taxonomy" id="205694"/>
    <lineage>
        <taxon>Eukaryota</taxon>
        <taxon>Viridiplantae</taxon>
        <taxon>Streptophyta</taxon>
        <taxon>Embryophyta</taxon>
        <taxon>Tracheophyta</taxon>
        <taxon>Spermatophyta</taxon>
        <taxon>Magnoliopsida</taxon>
        <taxon>eudicotyledons</taxon>
        <taxon>Gunneridae</taxon>
        <taxon>Pentapetalae</taxon>
        <taxon>asterids</taxon>
        <taxon>lamiids</taxon>
        <taxon>Lamiales</taxon>
        <taxon>Oleaceae</taxon>
        <taxon>Forsythieae</taxon>
        <taxon>Forsythia</taxon>
    </lineage>
</organism>
<evidence type="ECO:0000313" key="2">
    <source>
        <dbReference type="Proteomes" id="UP001604277"/>
    </source>
</evidence>
<dbReference type="PANTHER" id="PTHR45957:SF1">
    <property type="entry name" value="ANAPHASE-PROMOTING COMPLEX SUBUNIT 2"/>
    <property type="match status" value="1"/>
</dbReference>
<protein>
    <submittedName>
        <fullName evidence="1">Uncharacterized protein</fullName>
    </submittedName>
</protein>
<dbReference type="PANTHER" id="PTHR45957">
    <property type="entry name" value="ANAPHASE-PROMOTING COMPLEX SUBUNIT 2"/>
    <property type="match status" value="1"/>
</dbReference>
<dbReference type="AlphaFoldDB" id="A0ABD1WJF1"/>
<proteinExistence type="predicted"/>
<gene>
    <name evidence="1" type="ORF">Fot_11095</name>
</gene>
<accession>A0ABD1WJF1</accession>
<comment type="caution">
    <text evidence="1">The sequence shown here is derived from an EMBL/GenBank/DDBJ whole genome shotgun (WGS) entry which is preliminary data.</text>
</comment>
<reference evidence="2" key="1">
    <citation type="submission" date="2024-07" db="EMBL/GenBank/DDBJ databases">
        <title>Two chromosome-level genome assemblies of Korean endemic species Abeliophyllum distichum and Forsythia ovata (Oleaceae).</title>
        <authorList>
            <person name="Jang H."/>
        </authorList>
    </citation>
    <scope>NUCLEOTIDE SEQUENCE [LARGE SCALE GENOMIC DNA]</scope>
</reference>
<keyword evidence="2" id="KW-1185">Reference proteome</keyword>
<evidence type="ECO:0000313" key="1">
    <source>
        <dbReference type="EMBL" id="KAL2549565.1"/>
    </source>
</evidence>
<sequence length="294" mass="32376">MIAAARFQQNNNVQASWNEEEENYPAGVLFLEAVGEPIKEYLRGRKDTIKCIVTMLTNGAGGNPFGPGSTEDSLLDELNRDEENQESFCLDDDVNTNDIQLHGLMHKDPGEISRQRHDIAVCLLDPLDASLGHSFCYIRPDPPHKIIQDDSGCNPATQTAAFHTISGASISANISTPLSTEPFPYANSTSLDKASAFESYQFFSSIFLQPIPRNSFTSVRSSPILKNSVPGSGLIERRFLSGPIGRSFVSSPLENQFDQLQRYKPKISSTTTKILCRFWFTSSRCTIGGNAVCV</sequence>
<name>A0ABD1WJF1_9LAMI</name>